<dbReference type="GeneID" id="93305296"/>
<evidence type="ECO:0000256" key="3">
    <source>
        <dbReference type="ARBA" id="ARBA00022741"/>
    </source>
</evidence>
<dbReference type="GO" id="GO:0034040">
    <property type="term" value="F:ATPase-coupled lipid transmembrane transporter activity"/>
    <property type="evidence" value="ECO:0007669"/>
    <property type="project" value="TreeGrafter"/>
</dbReference>
<evidence type="ECO:0000256" key="4">
    <source>
        <dbReference type="ARBA" id="ARBA00022840"/>
    </source>
</evidence>
<reference evidence="10 11" key="1">
    <citation type="submission" date="2016-07" db="EMBL/GenBank/DDBJ databases">
        <title>Characterization of isolates of Eisenbergiella tayi derived from blood cultures, using whole genome sequencing.</title>
        <authorList>
            <person name="Burdz T."/>
            <person name="Wiebe D."/>
            <person name="Huynh C."/>
            <person name="Bernard K."/>
        </authorList>
    </citation>
    <scope>NUCLEOTIDE SEQUENCE [LARGE SCALE GENOMIC DNA]</scope>
    <source>
        <strain evidence="10 11">NML 120489</strain>
    </source>
</reference>
<feature type="domain" description="ABC transporter" evidence="8">
    <location>
        <begin position="363"/>
        <end position="602"/>
    </location>
</feature>
<evidence type="ECO:0000256" key="2">
    <source>
        <dbReference type="ARBA" id="ARBA00022692"/>
    </source>
</evidence>
<dbReference type="PANTHER" id="PTHR24221:SF654">
    <property type="entry name" value="ATP-BINDING CASSETTE SUB-FAMILY B MEMBER 6"/>
    <property type="match status" value="1"/>
</dbReference>
<dbReference type="GO" id="GO:0140359">
    <property type="term" value="F:ABC-type transporter activity"/>
    <property type="evidence" value="ECO:0007669"/>
    <property type="project" value="InterPro"/>
</dbReference>
<evidence type="ECO:0000259" key="9">
    <source>
        <dbReference type="PROSITE" id="PS50929"/>
    </source>
</evidence>
<evidence type="ECO:0000256" key="1">
    <source>
        <dbReference type="ARBA" id="ARBA00004651"/>
    </source>
</evidence>
<keyword evidence="10" id="KW-0378">Hydrolase</keyword>
<evidence type="ECO:0000259" key="8">
    <source>
        <dbReference type="PROSITE" id="PS50893"/>
    </source>
</evidence>
<dbReference type="InterPro" id="IPR027417">
    <property type="entry name" value="P-loop_NTPase"/>
</dbReference>
<gene>
    <name evidence="10" type="ORF">BEH84_01990</name>
</gene>
<dbReference type="RefSeq" id="WP_069156695.1">
    <property type="nucleotide sequence ID" value="NZ_MCGI01000002.1"/>
</dbReference>
<dbReference type="Pfam" id="PF00005">
    <property type="entry name" value="ABC_tran"/>
    <property type="match status" value="1"/>
</dbReference>
<dbReference type="GO" id="GO:0005524">
    <property type="term" value="F:ATP binding"/>
    <property type="evidence" value="ECO:0007669"/>
    <property type="project" value="UniProtKB-KW"/>
</dbReference>
<comment type="subcellular location">
    <subcellularLocation>
        <location evidence="1">Cell membrane</location>
        <topology evidence="1">Multi-pass membrane protein</topology>
    </subcellularLocation>
</comment>
<keyword evidence="3" id="KW-0547">Nucleotide-binding</keyword>
<evidence type="ECO:0000256" key="6">
    <source>
        <dbReference type="ARBA" id="ARBA00023136"/>
    </source>
</evidence>
<dbReference type="InterPro" id="IPR039421">
    <property type="entry name" value="Type_1_exporter"/>
</dbReference>
<dbReference type="SUPFAM" id="SSF52540">
    <property type="entry name" value="P-loop containing nucleoside triphosphate hydrolases"/>
    <property type="match status" value="1"/>
</dbReference>
<dbReference type="AlphaFoldDB" id="A0A1E3AS97"/>
<dbReference type="InterPro" id="IPR003593">
    <property type="entry name" value="AAA+_ATPase"/>
</dbReference>
<dbReference type="InterPro" id="IPR003439">
    <property type="entry name" value="ABC_transporter-like_ATP-bd"/>
</dbReference>
<dbReference type="EC" id="3.6.3.-" evidence="10"/>
<dbReference type="GO" id="GO:0016887">
    <property type="term" value="F:ATP hydrolysis activity"/>
    <property type="evidence" value="ECO:0007669"/>
    <property type="project" value="InterPro"/>
</dbReference>
<dbReference type="InterPro" id="IPR036640">
    <property type="entry name" value="ABC1_TM_sf"/>
</dbReference>
<keyword evidence="5 7" id="KW-1133">Transmembrane helix</keyword>
<evidence type="ECO:0000313" key="10">
    <source>
        <dbReference type="EMBL" id="ODM11381.1"/>
    </source>
</evidence>
<feature type="transmembrane region" description="Helical" evidence="7">
    <location>
        <begin position="79"/>
        <end position="99"/>
    </location>
</feature>
<feature type="transmembrane region" description="Helical" evidence="7">
    <location>
        <begin position="48"/>
        <end position="73"/>
    </location>
</feature>
<dbReference type="Gene3D" id="1.20.1560.10">
    <property type="entry name" value="ABC transporter type 1, transmembrane domain"/>
    <property type="match status" value="1"/>
</dbReference>
<feature type="transmembrane region" description="Helical" evidence="7">
    <location>
        <begin position="184"/>
        <end position="200"/>
    </location>
</feature>
<feature type="transmembrane region" description="Helical" evidence="7">
    <location>
        <begin position="268"/>
        <end position="293"/>
    </location>
</feature>
<evidence type="ECO:0000256" key="7">
    <source>
        <dbReference type="SAM" id="Phobius"/>
    </source>
</evidence>
<feature type="domain" description="ABC transmembrane type-1" evidence="9">
    <location>
        <begin position="48"/>
        <end position="332"/>
    </location>
</feature>
<name>A0A1E3AS97_9FIRM</name>
<dbReference type="EMBL" id="MCGI01000002">
    <property type="protein sequence ID" value="ODM11381.1"/>
    <property type="molecule type" value="Genomic_DNA"/>
</dbReference>
<organism evidence="10 11">
    <name type="scientific">Eisenbergiella tayi</name>
    <dbReference type="NCBI Taxonomy" id="1432052"/>
    <lineage>
        <taxon>Bacteria</taxon>
        <taxon>Bacillati</taxon>
        <taxon>Bacillota</taxon>
        <taxon>Clostridia</taxon>
        <taxon>Lachnospirales</taxon>
        <taxon>Lachnospiraceae</taxon>
        <taxon>Eisenbergiella</taxon>
    </lineage>
</organism>
<evidence type="ECO:0000313" key="11">
    <source>
        <dbReference type="Proteomes" id="UP000095003"/>
    </source>
</evidence>
<sequence length="622" mass="72630">MLMYIKYLKGEQEFRYKHMKIKGNAIKNNFYALGLVWRVCKEKLLMHFFINFMQVILDFVNGIFFLRTIIIIIEKGNSYGQYIFFVTFILILNTIRALLNAHYYYYSMDILNNKMISELNKKIFSKAEEVDISCYENKDFYEDYYWAIQNVEKNIISIINNMASLISYLFLCIVIVVYVISIDPFVLIFLFGNLIVHILLKKIKEININKQIETSIYNREKEYVKKIIFQKDYAQEMRMSNMYTVIKENYENAITNIIRVYKKYGLKLSVLQFITQFFSSYFAFFGACLYLIYRIIFKKDLLVADFAVLISSITLFSQRINNVITSFNIAHEHSFYIIKLKSYFNYRNVVVSGESNTQEFLDLEIKNVNFSYSKDSEKVLSDLNFKIQKGEKIAIVGPNGAGKTSLIKLLLRFYDVNDGSIIYNKQDIKNYNLKDYRSRYGVVFQSNHIFALNITENVLMDNFKISKESVIKSALLKSGMQKLINEKQGIFTNLTKIFDEDGTILSEGQNQKLYVARLYAGNFDIAILDEPSSSLDPIAEQVMYEKLMDLTKYKTVIYISHKLSSVILADKIIVLNNGIIEGIGTHSELMKTNKLYASMFYAQAQNYLPKGNTYENQENNSK</sequence>
<dbReference type="SMART" id="SM00382">
    <property type="entry name" value="AAA"/>
    <property type="match status" value="1"/>
</dbReference>
<dbReference type="PROSITE" id="PS50893">
    <property type="entry name" value="ABC_TRANSPORTER_2"/>
    <property type="match status" value="1"/>
</dbReference>
<dbReference type="GO" id="GO:0005886">
    <property type="term" value="C:plasma membrane"/>
    <property type="evidence" value="ECO:0007669"/>
    <property type="project" value="UniProtKB-SubCell"/>
</dbReference>
<keyword evidence="2 7" id="KW-0812">Transmembrane</keyword>
<dbReference type="InterPro" id="IPR011527">
    <property type="entry name" value="ABC1_TM_dom"/>
</dbReference>
<keyword evidence="6 7" id="KW-0472">Membrane</keyword>
<dbReference type="Proteomes" id="UP000095003">
    <property type="component" value="Unassembled WGS sequence"/>
</dbReference>
<protein>
    <submittedName>
        <fullName evidence="10">Putative multidrug export ATP-binding/permease protein</fullName>
        <ecNumber evidence="10">3.6.3.-</ecNumber>
    </submittedName>
</protein>
<evidence type="ECO:0000256" key="5">
    <source>
        <dbReference type="ARBA" id="ARBA00022989"/>
    </source>
</evidence>
<proteinExistence type="predicted"/>
<dbReference type="PROSITE" id="PS50929">
    <property type="entry name" value="ABC_TM1F"/>
    <property type="match status" value="1"/>
</dbReference>
<dbReference type="PANTHER" id="PTHR24221">
    <property type="entry name" value="ATP-BINDING CASSETTE SUB-FAMILY B"/>
    <property type="match status" value="1"/>
</dbReference>
<dbReference type="SUPFAM" id="SSF90123">
    <property type="entry name" value="ABC transporter transmembrane region"/>
    <property type="match status" value="1"/>
</dbReference>
<comment type="caution">
    <text evidence="10">The sequence shown here is derived from an EMBL/GenBank/DDBJ whole genome shotgun (WGS) entry which is preliminary data.</text>
</comment>
<keyword evidence="4 10" id="KW-0067">ATP-binding</keyword>
<feature type="transmembrane region" description="Helical" evidence="7">
    <location>
        <begin position="158"/>
        <end position="178"/>
    </location>
</feature>
<accession>A0A1E3AS97</accession>
<dbReference type="Gene3D" id="3.40.50.300">
    <property type="entry name" value="P-loop containing nucleotide triphosphate hydrolases"/>
    <property type="match status" value="1"/>
</dbReference>